<dbReference type="EMBL" id="CAJNJQ010004403">
    <property type="protein sequence ID" value="CAE7210649.1"/>
    <property type="molecule type" value="Genomic_DNA"/>
</dbReference>
<proteinExistence type="predicted"/>
<protein>
    <submittedName>
        <fullName evidence="2">Uncharacterized protein</fullName>
    </submittedName>
</protein>
<evidence type="ECO:0000313" key="3">
    <source>
        <dbReference type="Proteomes" id="UP000663827"/>
    </source>
</evidence>
<feature type="compositionally biased region" description="Acidic residues" evidence="1">
    <location>
        <begin position="209"/>
        <end position="221"/>
    </location>
</feature>
<feature type="compositionally biased region" description="Polar residues" evidence="1">
    <location>
        <begin position="33"/>
        <end position="43"/>
    </location>
</feature>
<dbReference type="Proteomes" id="UP000663827">
    <property type="component" value="Unassembled WGS sequence"/>
</dbReference>
<dbReference type="AlphaFoldDB" id="A0A8H3I254"/>
<feature type="compositionally biased region" description="Polar residues" evidence="1">
    <location>
        <begin position="65"/>
        <end position="78"/>
    </location>
</feature>
<comment type="caution">
    <text evidence="2">The sequence shown here is derived from an EMBL/GenBank/DDBJ whole genome shotgun (WGS) entry which is preliminary data.</text>
</comment>
<feature type="compositionally biased region" description="Polar residues" evidence="1">
    <location>
        <begin position="156"/>
        <end position="189"/>
    </location>
</feature>
<gene>
    <name evidence="2" type="ORF">RDB_LOCUS151668</name>
</gene>
<accession>A0A8H3I254</accession>
<feature type="compositionally biased region" description="Basic and acidic residues" evidence="1">
    <location>
        <begin position="12"/>
        <end position="31"/>
    </location>
</feature>
<evidence type="ECO:0000256" key="1">
    <source>
        <dbReference type="SAM" id="MobiDB-lite"/>
    </source>
</evidence>
<organism evidence="2 3">
    <name type="scientific">Rhizoctonia solani</name>
    <dbReference type="NCBI Taxonomy" id="456999"/>
    <lineage>
        <taxon>Eukaryota</taxon>
        <taxon>Fungi</taxon>
        <taxon>Dikarya</taxon>
        <taxon>Basidiomycota</taxon>
        <taxon>Agaricomycotina</taxon>
        <taxon>Agaricomycetes</taxon>
        <taxon>Cantharellales</taxon>
        <taxon>Ceratobasidiaceae</taxon>
        <taxon>Rhizoctonia</taxon>
    </lineage>
</organism>
<feature type="region of interest" description="Disordered" evidence="1">
    <location>
        <begin position="1"/>
        <end position="104"/>
    </location>
</feature>
<feature type="region of interest" description="Disordered" evidence="1">
    <location>
        <begin position="123"/>
        <end position="221"/>
    </location>
</feature>
<reference evidence="2" key="1">
    <citation type="submission" date="2021-01" db="EMBL/GenBank/DDBJ databases">
        <authorList>
            <person name="Kaushik A."/>
        </authorList>
    </citation>
    <scope>NUCLEOTIDE SEQUENCE</scope>
    <source>
        <strain evidence="2">AG5</strain>
    </source>
</reference>
<sequence length="221" mass="24003">MAEYTISAVGTSRDDQNIEDLRRNPDAHASDEGITSSHPQPQNSSTTRRRSISPPSPEPYLPKHNPSSSNIDETNSRTLGPRGSNDHFAESSATTPTDLKIPEDVKQYFLSLPPGRWGLVKERIRNDCGGPSSIAFDGTLASPSSSQSKSSDASNLDFTSARSKYRTPSSRPTKARQIASSQPRSNTAGLSKRRKIPEPEEREYIEISSGDEGDAAEVDDG</sequence>
<feature type="compositionally biased region" description="Low complexity" evidence="1">
    <location>
        <begin position="142"/>
        <end position="154"/>
    </location>
</feature>
<evidence type="ECO:0000313" key="2">
    <source>
        <dbReference type="EMBL" id="CAE7210649.1"/>
    </source>
</evidence>
<feature type="compositionally biased region" description="Basic and acidic residues" evidence="1">
    <location>
        <begin position="196"/>
        <end position="205"/>
    </location>
</feature>
<name>A0A8H3I254_9AGAM</name>